<dbReference type="Proteomes" id="UP000290289">
    <property type="component" value="Chromosome 14"/>
</dbReference>
<dbReference type="EMBL" id="RDQH01000340">
    <property type="protein sequence ID" value="RXH76520.1"/>
    <property type="molecule type" value="Genomic_DNA"/>
</dbReference>
<proteinExistence type="predicted"/>
<reference evidence="1 2" key="1">
    <citation type="submission" date="2018-10" db="EMBL/GenBank/DDBJ databases">
        <title>A high-quality apple genome assembly.</title>
        <authorList>
            <person name="Hu J."/>
        </authorList>
    </citation>
    <scope>NUCLEOTIDE SEQUENCE [LARGE SCALE GENOMIC DNA]</scope>
    <source>
        <strain evidence="2">cv. HFTH1</strain>
        <tissue evidence="1">Young leaf</tissue>
    </source>
</reference>
<gene>
    <name evidence="1" type="ORF">DVH24_019408</name>
</gene>
<comment type="caution">
    <text evidence="1">The sequence shown here is derived from an EMBL/GenBank/DDBJ whole genome shotgun (WGS) entry which is preliminary data.</text>
</comment>
<protein>
    <submittedName>
        <fullName evidence="1">Uncharacterized protein</fullName>
    </submittedName>
</protein>
<evidence type="ECO:0000313" key="1">
    <source>
        <dbReference type="EMBL" id="RXH76520.1"/>
    </source>
</evidence>
<accession>A0A498I0B1</accession>
<keyword evidence="2" id="KW-1185">Reference proteome</keyword>
<organism evidence="1 2">
    <name type="scientific">Malus domestica</name>
    <name type="common">Apple</name>
    <name type="synonym">Pyrus malus</name>
    <dbReference type="NCBI Taxonomy" id="3750"/>
    <lineage>
        <taxon>Eukaryota</taxon>
        <taxon>Viridiplantae</taxon>
        <taxon>Streptophyta</taxon>
        <taxon>Embryophyta</taxon>
        <taxon>Tracheophyta</taxon>
        <taxon>Spermatophyta</taxon>
        <taxon>Magnoliopsida</taxon>
        <taxon>eudicotyledons</taxon>
        <taxon>Gunneridae</taxon>
        <taxon>Pentapetalae</taxon>
        <taxon>rosids</taxon>
        <taxon>fabids</taxon>
        <taxon>Rosales</taxon>
        <taxon>Rosaceae</taxon>
        <taxon>Amygdaloideae</taxon>
        <taxon>Maleae</taxon>
        <taxon>Malus</taxon>
    </lineage>
</organism>
<name>A0A498I0B1_MALDO</name>
<sequence length="98" mass="10718">MRRLADAIGTYVSIPYVAAALAKVQQAAAGAYLVLEVNVAGWGYHWIVHSTLGLLTSTMDNQLKEAEQGFINVTRDYLGEWENNDTTNWNGAGEEVTS</sequence>
<evidence type="ECO:0000313" key="2">
    <source>
        <dbReference type="Proteomes" id="UP000290289"/>
    </source>
</evidence>
<dbReference type="AlphaFoldDB" id="A0A498I0B1"/>